<dbReference type="Proteomes" id="UP000016200">
    <property type="component" value="Unassembled WGS sequence"/>
</dbReference>
<dbReference type="HOGENOM" id="CLU_194364_2_0_0"/>
<reference evidence="1 2" key="1">
    <citation type="submission" date="2013-04" db="EMBL/GenBank/DDBJ databases">
        <title>Genome sequence of Chlamydia psittaci 10-1398/11.</title>
        <authorList>
            <person name="Huot-Creasy H."/>
            <person name="McCracken C.L."/>
            <person name="Humphries M."/>
            <person name="Sachse K."/>
            <person name="Laroucau K."/>
            <person name="Bavoil P."/>
            <person name="Myers G.S."/>
        </authorList>
    </citation>
    <scope>NUCLEOTIDE SEQUENCE [LARGE SCALE GENOMIC DNA]</scope>
    <source>
        <strain evidence="1 2">10_1398_11</strain>
    </source>
</reference>
<protein>
    <submittedName>
        <fullName evidence="1">Uncharacterized protein</fullName>
    </submittedName>
</protein>
<organism evidence="1 2">
    <name type="scientific">Chlamydia ibidis</name>
    <dbReference type="NCBI Taxonomy" id="1405396"/>
    <lineage>
        <taxon>Bacteria</taxon>
        <taxon>Pseudomonadati</taxon>
        <taxon>Chlamydiota</taxon>
        <taxon>Chlamydiia</taxon>
        <taxon>Chlamydiales</taxon>
        <taxon>Chlamydiaceae</taxon>
        <taxon>Chlamydia/Chlamydophila group</taxon>
        <taxon>Chlamydia</taxon>
    </lineage>
</organism>
<gene>
    <name evidence="1" type="ORF">CP10139811_1391</name>
</gene>
<evidence type="ECO:0000313" key="2">
    <source>
        <dbReference type="Proteomes" id="UP000016200"/>
    </source>
</evidence>
<accession>S7KG93</accession>
<dbReference type="AlphaFoldDB" id="S7KG93"/>
<evidence type="ECO:0000313" key="1">
    <source>
        <dbReference type="EMBL" id="EPP35191.1"/>
    </source>
</evidence>
<sequence length="47" mass="5672">MHDFGVKGGIFEEKTRNFWFKQLFLKRICVIFSLNQGFSKRRCVIFV</sequence>
<dbReference type="EMBL" id="ATNB01000091">
    <property type="protein sequence ID" value="EPP35191.1"/>
    <property type="molecule type" value="Genomic_DNA"/>
</dbReference>
<comment type="caution">
    <text evidence="1">The sequence shown here is derived from an EMBL/GenBank/DDBJ whole genome shotgun (WGS) entry which is preliminary data.</text>
</comment>
<dbReference type="PATRIC" id="fig|1238237.3.peg.366"/>
<name>S7KG93_9CHLA</name>
<proteinExistence type="predicted"/>